<dbReference type="Proteomes" id="UP000308600">
    <property type="component" value="Unassembled WGS sequence"/>
</dbReference>
<keyword evidence="2" id="KW-1185">Reference proteome</keyword>
<accession>A0ACD3BB94</accession>
<dbReference type="EMBL" id="ML208262">
    <property type="protein sequence ID" value="TFK75608.1"/>
    <property type="molecule type" value="Genomic_DNA"/>
</dbReference>
<reference evidence="1 2" key="1">
    <citation type="journal article" date="2019" name="Nat. Ecol. Evol.">
        <title>Megaphylogeny resolves global patterns of mushroom evolution.</title>
        <authorList>
            <person name="Varga T."/>
            <person name="Krizsan K."/>
            <person name="Foldi C."/>
            <person name="Dima B."/>
            <person name="Sanchez-Garcia M."/>
            <person name="Sanchez-Ramirez S."/>
            <person name="Szollosi G.J."/>
            <person name="Szarkandi J.G."/>
            <person name="Papp V."/>
            <person name="Albert L."/>
            <person name="Andreopoulos W."/>
            <person name="Angelini C."/>
            <person name="Antonin V."/>
            <person name="Barry K.W."/>
            <person name="Bougher N.L."/>
            <person name="Buchanan P."/>
            <person name="Buyck B."/>
            <person name="Bense V."/>
            <person name="Catcheside P."/>
            <person name="Chovatia M."/>
            <person name="Cooper J."/>
            <person name="Damon W."/>
            <person name="Desjardin D."/>
            <person name="Finy P."/>
            <person name="Geml J."/>
            <person name="Haridas S."/>
            <person name="Hughes K."/>
            <person name="Justo A."/>
            <person name="Karasinski D."/>
            <person name="Kautmanova I."/>
            <person name="Kiss B."/>
            <person name="Kocsube S."/>
            <person name="Kotiranta H."/>
            <person name="LaButti K.M."/>
            <person name="Lechner B.E."/>
            <person name="Liimatainen K."/>
            <person name="Lipzen A."/>
            <person name="Lukacs Z."/>
            <person name="Mihaltcheva S."/>
            <person name="Morgado L.N."/>
            <person name="Niskanen T."/>
            <person name="Noordeloos M.E."/>
            <person name="Ohm R.A."/>
            <person name="Ortiz-Santana B."/>
            <person name="Ovrebo C."/>
            <person name="Racz N."/>
            <person name="Riley R."/>
            <person name="Savchenko A."/>
            <person name="Shiryaev A."/>
            <person name="Soop K."/>
            <person name="Spirin V."/>
            <person name="Szebenyi C."/>
            <person name="Tomsovsky M."/>
            <person name="Tulloss R.E."/>
            <person name="Uehling J."/>
            <person name="Grigoriev I.V."/>
            <person name="Vagvolgyi C."/>
            <person name="Papp T."/>
            <person name="Martin F.M."/>
            <person name="Miettinen O."/>
            <person name="Hibbett D.S."/>
            <person name="Nagy L.G."/>
        </authorList>
    </citation>
    <scope>NUCLEOTIDE SEQUENCE [LARGE SCALE GENOMIC DNA]</scope>
    <source>
        <strain evidence="1 2">NL-1719</strain>
    </source>
</reference>
<evidence type="ECO:0000313" key="2">
    <source>
        <dbReference type="Proteomes" id="UP000308600"/>
    </source>
</evidence>
<organism evidence="1 2">
    <name type="scientific">Pluteus cervinus</name>
    <dbReference type="NCBI Taxonomy" id="181527"/>
    <lineage>
        <taxon>Eukaryota</taxon>
        <taxon>Fungi</taxon>
        <taxon>Dikarya</taxon>
        <taxon>Basidiomycota</taxon>
        <taxon>Agaricomycotina</taxon>
        <taxon>Agaricomycetes</taxon>
        <taxon>Agaricomycetidae</taxon>
        <taxon>Agaricales</taxon>
        <taxon>Pluteineae</taxon>
        <taxon>Pluteaceae</taxon>
        <taxon>Pluteus</taxon>
    </lineage>
</organism>
<evidence type="ECO:0000313" key="1">
    <source>
        <dbReference type="EMBL" id="TFK75608.1"/>
    </source>
</evidence>
<sequence length="944" mass="106173">MSENPSTYEREAKENHQSLKALLKSRDPFDKEVEFHRKNLRKQYLSLLILHPNAPESNDVETHLWMQTSYAIISSYKERLSTLDKAIQQNMQQQQGQPPAKAPAKQNHHGPVEHRKLVQRFRQFLAEEEKFWTMLLLRMCQLFQLDEVRPALKEVNILLNVDDPLVGPSDGVGSATMGRNQFQFPPEDSVPAVDVQSIPREKRLARITKTLVYLGDIARYRELYNDARGKPRPGHNDTIPAKKKRGRGLAPGMENIARPRNYERARLFYEQAKILMPTDGNASHQLAILATYEPKSNFLALVHYYRALCVSQPYHPAGENLNLTLVRALRPKNEKRKAGPKDQQASAWRIDAFQEKVVVLHALWRMGLADGIEKMEATSPQHRQHVYADFLALLSERHLPMPLIMNTMVLAQGVLWKHRMFNDPGCNNSSREAVLIESEMFLHLLDVYRALLEVGIHELKEPIPLDSGGDLAQRITATFRRTLESLRVAGKWLRANSKYMQQDPEFLAYQAKESHSNRKAAKDKPSQLSVHSAETIAFWESYAEFVRLLSSVYPFGQLPEMAARLDEDVELRGFRPLNQLLEVANNANFPEQHPNEEQLMRIRDILQDANILLDIPNSPLERNGSSIVARVLSTIKSSGRPSYQQSLPPPPRLSLAHSNRQEDDAMTEETSRTDDDVLREAFEHLNSPDRDMDDEQIVWDPRANASPPTVAPILPSSPPKIQPMTPVRVPRSPVNTSPRSPTASRNPPADTFSPLTARDLLDNVMGLRGPSKPPRPMQSKPALFAPDSLHGSASIWAPASDEALRHNHSHTYASPTRAGLSSFSQDPWSAPLSPGTQNSQQTLPALPPSSPYTMPPHNVVNGHHRVPSVSSQLFSGFNQGQVSPNGYGFSATIQPPIQRPDVTSFSPPLGVIGQRTMSGFAGHHMRHASLQAPRTQHSQWATHG</sequence>
<name>A0ACD3BB94_9AGAR</name>
<protein>
    <submittedName>
        <fullName evidence="1">Uncharacterized protein</fullName>
    </submittedName>
</protein>
<proteinExistence type="predicted"/>
<gene>
    <name evidence="1" type="ORF">BDN72DRAFT_853252</name>
</gene>